<sequence length="682" mass="73812">MASALFSIFHEHWQPLPKSGICQKRHHTSSYRHSLEKSSLQSICAWRKHRVLRWAGMRNSIVRTACHVLRYITMHPETLDREAVLKHTGLHPRDLIWSNFSKSGIQARRGAYLAVDHTLEAVVFSIRGTMSLCDTLTDLCCAYHAVDLRFPVDTLGDHDDDEEEVLVPFPPCQDPVITVAGASKSFTGESSAISGTPTFRVVHGLVHQGMYNSALFMQKEFFPMILDAVRKTGYRRVHITGHSLGGGVSSLLTALLVEPCTMAGIELHGFAYGCPPVTSLRLARALAPWCRTFVFEKDIVPRLCIGTVQDVASFVRENTVPYSSPFARVNEFIQCFFGTPRTSSAQKLAAASAASQSFPAVNPSSSLLSPKGRAPLPPTKEARKLYLPGLVIHLESLAEESPLGLRQPASFSYEGIPGTVVTPQSSSSCPTFRSTVYPLCGSVPVQLAHHYSSPALCSPAYRVQAVAPEPRPCSPPQETDEATPPECLNLLLANSPPIPKSTNALSPRPRLVFSPTCPIDAPVLSVLPQPTSPHQSAVLGSLPRLSPKTPSVQPRQPPKPLGDDEAVSPAWASKTEKRPLPASFVQAITGGTAGSCDRPFAGVSGAIGCTSLPVIHSEVANCLHVASLVDRRFFAELLLERSAFAAHMPFQYEYALRSVVGYTLTTTTQSQKFVASAAAGAT</sequence>
<evidence type="ECO:0000256" key="7">
    <source>
        <dbReference type="ARBA" id="ARBA00022801"/>
    </source>
</evidence>
<dbReference type="SUPFAM" id="SSF53474">
    <property type="entry name" value="alpha/beta-Hydrolases"/>
    <property type="match status" value="1"/>
</dbReference>
<keyword evidence="3" id="KW-1003">Cell membrane</keyword>
<keyword evidence="10" id="KW-1133">Transmembrane helix</keyword>
<evidence type="ECO:0000256" key="8">
    <source>
        <dbReference type="ARBA" id="ARBA00022837"/>
    </source>
</evidence>
<comment type="subcellular location">
    <subcellularLocation>
        <location evidence="2">Cell membrane</location>
        <topology evidence="2">Multi-pass membrane protein</topology>
    </subcellularLocation>
</comment>
<evidence type="ECO:0000313" key="18">
    <source>
        <dbReference type="Proteomes" id="UP001141327"/>
    </source>
</evidence>
<keyword evidence="12" id="KW-0472">Membrane</keyword>
<dbReference type="InterPro" id="IPR052214">
    <property type="entry name" value="DAG_Lipase-Related"/>
</dbReference>
<keyword evidence="4" id="KW-0597">Phosphoprotein</keyword>
<evidence type="ECO:0000256" key="1">
    <source>
        <dbReference type="ARBA" id="ARBA00001913"/>
    </source>
</evidence>
<feature type="domain" description="Fungal lipase-type" evidence="16">
    <location>
        <begin position="190"/>
        <end position="303"/>
    </location>
</feature>
<evidence type="ECO:0000256" key="6">
    <source>
        <dbReference type="ARBA" id="ARBA00022723"/>
    </source>
</evidence>
<keyword evidence="5" id="KW-0812">Transmembrane</keyword>
<evidence type="ECO:0000256" key="15">
    <source>
        <dbReference type="SAM" id="MobiDB-lite"/>
    </source>
</evidence>
<dbReference type="InterPro" id="IPR002921">
    <property type="entry name" value="Fungal_lipase-type"/>
</dbReference>
<keyword evidence="18" id="KW-1185">Reference proteome</keyword>
<evidence type="ECO:0000259" key="16">
    <source>
        <dbReference type="Pfam" id="PF01764"/>
    </source>
</evidence>
<evidence type="ECO:0000256" key="13">
    <source>
        <dbReference type="ARBA" id="ARBA00024531"/>
    </source>
</evidence>
<protein>
    <recommendedName>
        <fullName evidence="14">sn-1-specific diacylglycerol lipase</fullName>
        <ecNumber evidence="14">3.1.1.116</ecNumber>
    </recommendedName>
</protein>
<dbReference type="PANTHER" id="PTHR45792:SF8">
    <property type="entry name" value="DIACYLGLYCEROL LIPASE-ALPHA"/>
    <property type="match status" value="1"/>
</dbReference>
<evidence type="ECO:0000256" key="4">
    <source>
        <dbReference type="ARBA" id="ARBA00022553"/>
    </source>
</evidence>
<dbReference type="Proteomes" id="UP001141327">
    <property type="component" value="Unassembled WGS sequence"/>
</dbReference>
<evidence type="ECO:0000256" key="12">
    <source>
        <dbReference type="ARBA" id="ARBA00023136"/>
    </source>
</evidence>
<evidence type="ECO:0000256" key="10">
    <source>
        <dbReference type="ARBA" id="ARBA00022989"/>
    </source>
</evidence>
<comment type="catalytic activity">
    <reaction evidence="13">
        <text>a 1,2-diacyl-sn-glycerol + H2O = a 2-acylglycerol + a fatty acid + H(+)</text>
        <dbReference type="Rhea" id="RHEA:33275"/>
        <dbReference type="ChEBI" id="CHEBI:15377"/>
        <dbReference type="ChEBI" id="CHEBI:15378"/>
        <dbReference type="ChEBI" id="CHEBI:17389"/>
        <dbReference type="ChEBI" id="CHEBI:17815"/>
        <dbReference type="ChEBI" id="CHEBI:28868"/>
        <dbReference type="EC" id="3.1.1.116"/>
    </reaction>
    <physiologicalReaction direction="left-to-right" evidence="13">
        <dbReference type="Rhea" id="RHEA:33276"/>
    </physiologicalReaction>
</comment>
<keyword evidence="11" id="KW-0443">Lipid metabolism</keyword>
<evidence type="ECO:0000256" key="14">
    <source>
        <dbReference type="ARBA" id="ARBA00026104"/>
    </source>
</evidence>
<evidence type="ECO:0000313" key="17">
    <source>
        <dbReference type="EMBL" id="KAJ4461751.1"/>
    </source>
</evidence>
<dbReference type="InterPro" id="IPR029058">
    <property type="entry name" value="AB_hydrolase_fold"/>
</dbReference>
<evidence type="ECO:0000256" key="5">
    <source>
        <dbReference type="ARBA" id="ARBA00022692"/>
    </source>
</evidence>
<dbReference type="CDD" id="cd00519">
    <property type="entry name" value="Lipase_3"/>
    <property type="match status" value="1"/>
</dbReference>
<proteinExistence type="predicted"/>
<dbReference type="Gene3D" id="3.40.50.1820">
    <property type="entry name" value="alpha/beta hydrolase"/>
    <property type="match status" value="1"/>
</dbReference>
<keyword evidence="6" id="KW-0479">Metal-binding</keyword>
<dbReference type="EC" id="3.1.1.116" evidence="14"/>
<evidence type="ECO:0000256" key="3">
    <source>
        <dbReference type="ARBA" id="ARBA00022475"/>
    </source>
</evidence>
<comment type="cofactor">
    <cofactor evidence="1">
        <name>Ca(2+)</name>
        <dbReference type="ChEBI" id="CHEBI:29108"/>
    </cofactor>
</comment>
<evidence type="ECO:0000256" key="2">
    <source>
        <dbReference type="ARBA" id="ARBA00004651"/>
    </source>
</evidence>
<accession>A0ABQ8UTL8</accession>
<keyword evidence="9" id="KW-0442">Lipid degradation</keyword>
<dbReference type="Pfam" id="PF01764">
    <property type="entry name" value="Lipase_3"/>
    <property type="match status" value="1"/>
</dbReference>
<name>A0ABQ8UTL8_9EUKA</name>
<feature type="region of interest" description="Disordered" evidence="15">
    <location>
        <begin position="528"/>
        <end position="575"/>
    </location>
</feature>
<reference evidence="17" key="1">
    <citation type="journal article" date="2022" name="bioRxiv">
        <title>Genomics of Preaxostyla Flagellates Illuminates Evolutionary Transitions and the Path Towards Mitochondrial Loss.</title>
        <authorList>
            <person name="Novak L.V.F."/>
            <person name="Treitli S.C."/>
            <person name="Pyrih J."/>
            <person name="Halakuc P."/>
            <person name="Pipaliya S.V."/>
            <person name="Vacek V."/>
            <person name="Brzon O."/>
            <person name="Soukal P."/>
            <person name="Eme L."/>
            <person name="Dacks J.B."/>
            <person name="Karnkowska A."/>
            <person name="Elias M."/>
            <person name="Hampl V."/>
        </authorList>
    </citation>
    <scope>NUCLEOTIDE SEQUENCE</scope>
    <source>
        <strain evidence="17">RCP-MX</strain>
    </source>
</reference>
<organism evidence="17 18">
    <name type="scientific">Paratrimastix pyriformis</name>
    <dbReference type="NCBI Taxonomy" id="342808"/>
    <lineage>
        <taxon>Eukaryota</taxon>
        <taxon>Metamonada</taxon>
        <taxon>Preaxostyla</taxon>
        <taxon>Paratrimastigidae</taxon>
        <taxon>Paratrimastix</taxon>
    </lineage>
</organism>
<keyword evidence="8" id="KW-0106">Calcium</keyword>
<gene>
    <name evidence="17" type="ORF">PAPYR_1888</name>
</gene>
<dbReference type="PANTHER" id="PTHR45792">
    <property type="entry name" value="DIACYLGLYCEROL LIPASE HOMOLOG-RELATED"/>
    <property type="match status" value="1"/>
</dbReference>
<evidence type="ECO:0000256" key="9">
    <source>
        <dbReference type="ARBA" id="ARBA00022963"/>
    </source>
</evidence>
<comment type="caution">
    <text evidence="17">The sequence shown here is derived from an EMBL/GenBank/DDBJ whole genome shotgun (WGS) entry which is preliminary data.</text>
</comment>
<evidence type="ECO:0000256" key="11">
    <source>
        <dbReference type="ARBA" id="ARBA00023098"/>
    </source>
</evidence>
<keyword evidence="7" id="KW-0378">Hydrolase</keyword>
<dbReference type="EMBL" id="JAPMOS010000006">
    <property type="protein sequence ID" value="KAJ4461751.1"/>
    <property type="molecule type" value="Genomic_DNA"/>
</dbReference>